<proteinExistence type="predicted"/>
<evidence type="ECO:0000256" key="3">
    <source>
        <dbReference type="SAM" id="MobiDB-lite"/>
    </source>
</evidence>
<dbReference type="InterPro" id="IPR050695">
    <property type="entry name" value="N-acetylmuramoyl_amidase_3"/>
</dbReference>
<evidence type="ECO:0000256" key="4">
    <source>
        <dbReference type="SAM" id="SignalP"/>
    </source>
</evidence>
<dbReference type="Pfam" id="PF01520">
    <property type="entry name" value="Amidase_3"/>
    <property type="match status" value="1"/>
</dbReference>
<dbReference type="GO" id="GO:0008745">
    <property type="term" value="F:N-acetylmuramoyl-L-alanine amidase activity"/>
    <property type="evidence" value="ECO:0007669"/>
    <property type="project" value="UniProtKB-EC"/>
</dbReference>
<dbReference type="PANTHER" id="PTHR30404">
    <property type="entry name" value="N-ACETYLMURAMOYL-L-ALANINE AMIDASE"/>
    <property type="match status" value="1"/>
</dbReference>
<organism evidence="7 8">
    <name type="scientific">Leptolyngbya subtilissima DQ-A4</name>
    <dbReference type="NCBI Taxonomy" id="2933933"/>
    <lineage>
        <taxon>Bacteria</taxon>
        <taxon>Bacillati</taxon>
        <taxon>Cyanobacteriota</taxon>
        <taxon>Cyanophyceae</taxon>
        <taxon>Leptolyngbyales</taxon>
        <taxon>Leptolyngbyaceae</taxon>
        <taxon>Leptolyngbya group</taxon>
        <taxon>Leptolyngbya</taxon>
    </lineage>
</organism>
<dbReference type="Gene3D" id="3.40.630.40">
    <property type="entry name" value="Zn-dependent exopeptidases"/>
    <property type="match status" value="1"/>
</dbReference>
<accession>A0ABV0K5I5</accession>
<dbReference type="PANTHER" id="PTHR30404:SF0">
    <property type="entry name" value="N-ACETYLMURAMOYL-L-ALANINE AMIDASE AMIC"/>
    <property type="match status" value="1"/>
</dbReference>
<evidence type="ECO:0000256" key="2">
    <source>
        <dbReference type="ARBA" id="ARBA00023316"/>
    </source>
</evidence>
<dbReference type="EMBL" id="JAMPKX010000005">
    <property type="protein sequence ID" value="MEP0947929.1"/>
    <property type="molecule type" value="Genomic_DNA"/>
</dbReference>
<dbReference type="Gene3D" id="2.30.30.40">
    <property type="entry name" value="SH3 Domains"/>
    <property type="match status" value="1"/>
</dbReference>
<feature type="domain" description="SH3b" evidence="5">
    <location>
        <begin position="229"/>
        <end position="287"/>
    </location>
</feature>
<feature type="domain" description="MurNAc-LAA" evidence="6">
    <location>
        <begin position="468"/>
        <end position="580"/>
    </location>
</feature>
<keyword evidence="1 7" id="KW-0378">Hydrolase</keyword>
<evidence type="ECO:0000313" key="7">
    <source>
        <dbReference type="EMBL" id="MEP0947929.1"/>
    </source>
</evidence>
<dbReference type="CDD" id="cd02696">
    <property type="entry name" value="MurNAc-LAA"/>
    <property type="match status" value="1"/>
</dbReference>
<evidence type="ECO:0000256" key="1">
    <source>
        <dbReference type="ARBA" id="ARBA00022801"/>
    </source>
</evidence>
<reference evidence="7 8" key="1">
    <citation type="submission" date="2022-04" db="EMBL/GenBank/DDBJ databases">
        <title>Positive selection, recombination, and allopatry shape intraspecific diversity of widespread and dominant cyanobacteria.</title>
        <authorList>
            <person name="Wei J."/>
            <person name="Shu W."/>
            <person name="Hu C."/>
        </authorList>
    </citation>
    <scope>NUCLEOTIDE SEQUENCE [LARGE SCALE GENOMIC DNA]</scope>
    <source>
        <strain evidence="7 8">DQ-A4</strain>
    </source>
</reference>
<feature type="signal peptide" evidence="4">
    <location>
        <begin position="1"/>
        <end position="25"/>
    </location>
</feature>
<dbReference type="SMART" id="SM00646">
    <property type="entry name" value="Ami_3"/>
    <property type="match status" value="1"/>
</dbReference>
<gene>
    <name evidence="7" type="ORF">NC992_13680</name>
</gene>
<feature type="chain" id="PRO_5045924008" evidence="4">
    <location>
        <begin position="26"/>
        <end position="590"/>
    </location>
</feature>
<evidence type="ECO:0000313" key="8">
    <source>
        <dbReference type="Proteomes" id="UP001482513"/>
    </source>
</evidence>
<comment type="caution">
    <text evidence="7">The sequence shown here is derived from an EMBL/GenBank/DDBJ whole genome shotgun (WGS) entry which is preliminary data.</text>
</comment>
<sequence length="590" mass="62752">MAQWVWGAAALAGFSTVGIATLAQAQTALQVVYPPDGHQTTAEQIFFIGTGATDQPVLLNGEPIEGRSASGHFAPSRPLSLGANTFTLTQGDQTLSITVTRVASGPVLPETLGFAEGSLLPGADIARQPGDWVCLGAVAPANATVTAVLAGQTYTLLPQGDRADLPPNSAVLTDQASPIATTGPSRYESCFMAEEPGDLGQPVYRLAQGTSVVTDAAPGSVSILDPSAIEVVEVTAAAGVARTGPSTDYSRLTPLPQGTRAQITSREGEWLRLDYGGWIRAAETQPVAGGSVVRSLIRGVTSRQVPGWTEIYFPLQVPVPVSVEQGTDTFTLTLHNTVPQTDTIYVTDDGLVERLDWNPVLPDQVEYRINFKTDQQWGYKLRYEGTTLVLSLKQPPSLQASRPLAGTTILVDPGHGGDEPGSRGPNGTPEKDVNLEVSLLLQAALEARGAQVIMTRTADSTVGVNDRPAQIAQVEPTLALSIHYNALPDSGDAQNTAGIGAFWFHTQAHSLAQFLHDYLVTELDRPSYGVFWNNLALTRPHVAPSVLLELGFMINPNEFEWVTDPQKQAKLAETLAEGVELWVQQTGGGE</sequence>
<keyword evidence="8" id="KW-1185">Reference proteome</keyword>
<dbReference type="SMART" id="SM00287">
    <property type="entry name" value="SH3b"/>
    <property type="match status" value="1"/>
</dbReference>
<dbReference type="InterPro" id="IPR002508">
    <property type="entry name" value="MurNAc-LAA_cat"/>
</dbReference>
<evidence type="ECO:0000259" key="6">
    <source>
        <dbReference type="SMART" id="SM00646"/>
    </source>
</evidence>
<name>A0ABV0K5I5_9CYAN</name>
<dbReference type="EC" id="3.5.1.28" evidence="7"/>
<keyword evidence="4" id="KW-0732">Signal</keyword>
<dbReference type="RefSeq" id="WP_190700652.1">
    <property type="nucleotide sequence ID" value="NZ_JAMPKX010000005.1"/>
</dbReference>
<evidence type="ECO:0000259" key="5">
    <source>
        <dbReference type="SMART" id="SM00287"/>
    </source>
</evidence>
<dbReference type="Proteomes" id="UP001482513">
    <property type="component" value="Unassembled WGS sequence"/>
</dbReference>
<feature type="region of interest" description="Disordered" evidence="3">
    <location>
        <begin position="409"/>
        <end position="431"/>
    </location>
</feature>
<keyword evidence="2" id="KW-0961">Cell wall biogenesis/degradation</keyword>
<protein>
    <submittedName>
        <fullName evidence="7">N-acetylmuramoyl-L-alanine amidase</fullName>
        <ecNumber evidence="7">3.5.1.28</ecNumber>
    </submittedName>
</protein>
<dbReference type="InterPro" id="IPR003646">
    <property type="entry name" value="SH3-like_bac-type"/>
</dbReference>
<dbReference type="SUPFAM" id="SSF53187">
    <property type="entry name" value="Zn-dependent exopeptidases"/>
    <property type="match status" value="1"/>
</dbReference>